<dbReference type="CDD" id="cd16343">
    <property type="entry name" value="LMWPTP"/>
    <property type="match status" value="1"/>
</dbReference>
<dbReference type="Proteomes" id="UP000515703">
    <property type="component" value="Chromosome"/>
</dbReference>
<evidence type="ECO:0000256" key="6">
    <source>
        <dbReference type="PIRSR" id="PIRSR617867-1"/>
    </source>
</evidence>
<dbReference type="SMART" id="SM00226">
    <property type="entry name" value="LMWPc"/>
    <property type="match status" value="1"/>
</dbReference>
<dbReference type="InterPro" id="IPR050438">
    <property type="entry name" value="LMW_PTPase"/>
</dbReference>
<evidence type="ECO:0000259" key="7">
    <source>
        <dbReference type="SMART" id="SM00226"/>
    </source>
</evidence>
<comment type="catalytic activity">
    <reaction evidence="5">
        <text>O-phospho-L-tyrosyl-[protein] + H2O = L-tyrosyl-[protein] + phosphate</text>
        <dbReference type="Rhea" id="RHEA:10684"/>
        <dbReference type="Rhea" id="RHEA-COMP:10136"/>
        <dbReference type="Rhea" id="RHEA-COMP:20101"/>
        <dbReference type="ChEBI" id="CHEBI:15377"/>
        <dbReference type="ChEBI" id="CHEBI:43474"/>
        <dbReference type="ChEBI" id="CHEBI:46858"/>
        <dbReference type="ChEBI" id="CHEBI:61978"/>
        <dbReference type="EC" id="3.1.3.48"/>
    </reaction>
</comment>
<proteinExistence type="inferred from homology"/>
<reference evidence="8 9" key="1">
    <citation type="submission" date="2020-08" db="EMBL/GenBank/DDBJ databases">
        <title>Draft genome sequencing of an Anaerocolumna strain isolated from anoxic soil subjected to BSD treatment.</title>
        <authorList>
            <person name="Uek A."/>
            <person name="Tonouchi A."/>
        </authorList>
    </citation>
    <scope>NUCLEOTIDE SEQUENCE [LARGE SCALE GENOMIC DNA]</scope>
    <source>
        <strain evidence="8 9">CTTW</strain>
    </source>
</reference>
<keyword evidence="9" id="KW-1185">Reference proteome</keyword>
<reference evidence="8 9" key="2">
    <citation type="submission" date="2020-08" db="EMBL/GenBank/DDBJ databases">
        <authorList>
            <person name="Ueki A."/>
            <person name="Tonouchi A."/>
        </authorList>
    </citation>
    <scope>NUCLEOTIDE SEQUENCE [LARGE SCALE GENOMIC DNA]</scope>
    <source>
        <strain evidence="8 9">CTTW</strain>
    </source>
</reference>
<evidence type="ECO:0000313" key="9">
    <source>
        <dbReference type="Proteomes" id="UP000515703"/>
    </source>
</evidence>
<evidence type="ECO:0000313" key="8">
    <source>
        <dbReference type="EMBL" id="BCK00927.1"/>
    </source>
</evidence>
<dbReference type="PANTHER" id="PTHR11717">
    <property type="entry name" value="LOW MOLECULAR WEIGHT PROTEIN TYROSINE PHOSPHATASE"/>
    <property type="match status" value="1"/>
</dbReference>
<dbReference type="KEGG" id="acht:bsdcttw_39670"/>
<evidence type="ECO:0000256" key="1">
    <source>
        <dbReference type="ARBA" id="ARBA00011063"/>
    </source>
</evidence>
<evidence type="ECO:0000256" key="2">
    <source>
        <dbReference type="ARBA" id="ARBA00013064"/>
    </source>
</evidence>
<keyword evidence="3" id="KW-0378">Hydrolase</keyword>
<dbReference type="GO" id="GO:0004725">
    <property type="term" value="F:protein tyrosine phosphatase activity"/>
    <property type="evidence" value="ECO:0007669"/>
    <property type="project" value="UniProtKB-EC"/>
</dbReference>
<dbReference type="Gene3D" id="3.40.50.2300">
    <property type="match status" value="1"/>
</dbReference>
<dbReference type="RefSeq" id="WP_185256552.1">
    <property type="nucleotide sequence ID" value="NZ_AP023368.1"/>
</dbReference>
<dbReference type="PANTHER" id="PTHR11717:SF7">
    <property type="entry name" value="LOW MOLECULAR WEIGHT PHOSPHOTYROSINE PROTEIN PHOSPHATASE"/>
    <property type="match status" value="1"/>
</dbReference>
<gene>
    <name evidence="8" type="primary">ptp</name>
    <name evidence="8" type="ORF">bsdcttw_39670</name>
</gene>
<dbReference type="EC" id="3.1.3.48" evidence="2"/>
<organism evidence="8 9">
    <name type="scientific">Anaerocolumna chitinilytica</name>
    <dbReference type="NCBI Taxonomy" id="1727145"/>
    <lineage>
        <taxon>Bacteria</taxon>
        <taxon>Bacillati</taxon>
        <taxon>Bacillota</taxon>
        <taxon>Clostridia</taxon>
        <taxon>Lachnospirales</taxon>
        <taxon>Lachnospiraceae</taxon>
        <taxon>Anaerocolumna</taxon>
    </lineage>
</organism>
<dbReference type="InterPro" id="IPR036196">
    <property type="entry name" value="Ptyr_pPase_sf"/>
</dbReference>
<accession>A0A7I8DXC7</accession>
<feature type="active site" description="Proton donor" evidence="6">
    <location>
        <position position="123"/>
    </location>
</feature>
<dbReference type="InterPro" id="IPR023485">
    <property type="entry name" value="Ptyr_pPase"/>
</dbReference>
<protein>
    <recommendedName>
        <fullName evidence="2">protein-tyrosine-phosphatase</fullName>
        <ecNumber evidence="2">3.1.3.48</ecNumber>
    </recommendedName>
</protein>
<sequence length="159" mass="18141">MIKVLFVCLGNICRSPMAEFVFRDMVKKNGISDKFFIASAGTSDEEEGNPVHRGTRAKLKEFGIDTSGKTAVPLKKEDYSRFDYIIGMESRNLSSMERIFKGDPDKKISRLLDLSPRPRDIADPWYTGNFDVTYEDVYEGCKLLLEHICNKEGISRERS</sequence>
<feature type="active site" evidence="6">
    <location>
        <position position="14"/>
    </location>
</feature>
<evidence type="ECO:0000256" key="5">
    <source>
        <dbReference type="ARBA" id="ARBA00051722"/>
    </source>
</evidence>
<feature type="domain" description="Phosphotyrosine protein phosphatase I" evidence="7">
    <location>
        <begin position="2"/>
        <end position="147"/>
    </location>
</feature>
<comment type="similarity">
    <text evidence="1">Belongs to the low molecular weight phosphotyrosine protein phosphatase family.</text>
</comment>
<name>A0A7I8DXC7_9FIRM</name>
<evidence type="ECO:0000256" key="4">
    <source>
        <dbReference type="ARBA" id="ARBA00022912"/>
    </source>
</evidence>
<dbReference type="InterPro" id="IPR017867">
    <property type="entry name" value="Tyr_phospatase_low_mol_wt"/>
</dbReference>
<dbReference type="Pfam" id="PF01451">
    <property type="entry name" value="LMWPc"/>
    <property type="match status" value="1"/>
</dbReference>
<feature type="active site" description="Nucleophile" evidence="6">
    <location>
        <position position="8"/>
    </location>
</feature>
<dbReference type="AlphaFoldDB" id="A0A7I8DXC7"/>
<evidence type="ECO:0000256" key="3">
    <source>
        <dbReference type="ARBA" id="ARBA00022801"/>
    </source>
</evidence>
<keyword evidence="4" id="KW-0904">Protein phosphatase</keyword>
<dbReference type="EMBL" id="AP023368">
    <property type="protein sequence ID" value="BCK00927.1"/>
    <property type="molecule type" value="Genomic_DNA"/>
</dbReference>
<dbReference type="PRINTS" id="PR00719">
    <property type="entry name" value="LMWPTPASE"/>
</dbReference>
<dbReference type="SUPFAM" id="SSF52788">
    <property type="entry name" value="Phosphotyrosine protein phosphatases I"/>
    <property type="match status" value="1"/>
</dbReference>